<organism evidence="3 4">
    <name type="scientific">Trichoglossum hirsutum</name>
    <dbReference type="NCBI Taxonomy" id="265104"/>
    <lineage>
        <taxon>Eukaryota</taxon>
        <taxon>Fungi</taxon>
        <taxon>Dikarya</taxon>
        <taxon>Ascomycota</taxon>
        <taxon>Pezizomycotina</taxon>
        <taxon>Geoglossomycetes</taxon>
        <taxon>Geoglossales</taxon>
        <taxon>Geoglossaceae</taxon>
        <taxon>Trichoglossum</taxon>
    </lineage>
</organism>
<evidence type="ECO:0000313" key="3">
    <source>
        <dbReference type="EMBL" id="KAH0550898.1"/>
    </source>
</evidence>
<dbReference type="EMBL" id="JAGHQM010002378">
    <property type="protein sequence ID" value="KAH0550898.1"/>
    <property type="molecule type" value="Genomic_DNA"/>
</dbReference>
<dbReference type="Proteomes" id="UP000750711">
    <property type="component" value="Unassembled WGS sequence"/>
</dbReference>
<name>A0A9P8L4N3_9PEZI</name>
<feature type="chain" id="PRO_5040206616" evidence="2">
    <location>
        <begin position="18"/>
        <end position="379"/>
    </location>
</feature>
<protein>
    <submittedName>
        <fullName evidence="3">Uncharacterized protein</fullName>
    </submittedName>
</protein>
<reference evidence="3" key="1">
    <citation type="submission" date="2021-03" db="EMBL/GenBank/DDBJ databases">
        <title>Comparative genomics and phylogenomic investigation of the class Geoglossomycetes provide insights into ecological specialization and systematics.</title>
        <authorList>
            <person name="Melie T."/>
            <person name="Pirro S."/>
            <person name="Miller A.N."/>
            <person name="Quandt A."/>
        </authorList>
    </citation>
    <scope>NUCLEOTIDE SEQUENCE</scope>
    <source>
        <strain evidence="3">CAQ_001_2017</strain>
    </source>
</reference>
<evidence type="ECO:0000313" key="4">
    <source>
        <dbReference type="Proteomes" id="UP000750711"/>
    </source>
</evidence>
<gene>
    <name evidence="3" type="ORF">GP486_007738</name>
</gene>
<evidence type="ECO:0000256" key="1">
    <source>
        <dbReference type="SAM" id="MobiDB-lite"/>
    </source>
</evidence>
<evidence type="ECO:0000256" key="2">
    <source>
        <dbReference type="SAM" id="SignalP"/>
    </source>
</evidence>
<keyword evidence="2" id="KW-0732">Signal</keyword>
<keyword evidence="4" id="KW-1185">Reference proteome</keyword>
<feature type="signal peptide" evidence="2">
    <location>
        <begin position="1"/>
        <end position="17"/>
    </location>
</feature>
<dbReference type="AlphaFoldDB" id="A0A9P8L4N3"/>
<accession>A0A9P8L4N3</accession>
<feature type="region of interest" description="Disordered" evidence="1">
    <location>
        <begin position="154"/>
        <end position="183"/>
    </location>
</feature>
<comment type="caution">
    <text evidence="3">The sequence shown here is derived from an EMBL/GenBank/DDBJ whole genome shotgun (WGS) entry which is preliminary data.</text>
</comment>
<proteinExistence type="predicted"/>
<sequence>MRFSILALSLTLGPVLAFGPGYDFGRSTECKTPPVADCLRLIDLISDPHWKDLSFPVHVENFSPIAYYGDCALAAVHIDSVEGEMLTQSFGEAAGIAHDIVDAGLKEGGEMPIAHDVKLHRRGLFLLSLTVSAGDLEAWEEIVDDCMKELMQGKGRVRPSQGEQSVFPPDSGDRSHFEQQPVPDRLPNCGLAGIPSIDGSRYGCNAQPAPGPLVDQTNPFTMLIGRCPGKKYWQCRSGFVMTVCYCSGSKEAEHIIEPHNSNVTKFDVQAQLASGNNETAIDLFTLKCSKNEVASCRRILPRPFVCGCYLELQSDDSGERPCHGDQAHRTEPEIAQVSNSTELQFQLVQWPICTASQHFKCCKKGGSTICYCGKGTKCK</sequence>